<evidence type="ECO:0000313" key="3">
    <source>
        <dbReference type="Proteomes" id="UP000226079"/>
    </source>
</evidence>
<dbReference type="Proteomes" id="UP000226079">
    <property type="component" value="Unassembled WGS sequence"/>
</dbReference>
<protein>
    <recommendedName>
        <fullName evidence="4">PH (Pleckstrin Homology) domain-containing protein</fullName>
    </recommendedName>
</protein>
<keyword evidence="1" id="KW-0472">Membrane</keyword>
<comment type="caution">
    <text evidence="2">The sequence shown here is derived from an EMBL/GenBank/DDBJ whole genome shotgun (WGS) entry which is preliminary data.</text>
</comment>
<evidence type="ECO:0008006" key="4">
    <source>
        <dbReference type="Google" id="ProtNLM"/>
    </source>
</evidence>
<sequence length="145" mass="15534">MTWAVTDRAHRVGLVLLVLVCVGAATPILLGSTSLPLMAITAISVVSMWRMSLARTVQVSLDADGITKTLGTRSWRLAWSEVEAVSFTRFLGSDQLLLTGEPQPHWSASDRLFSLVPAGTRAVQVPTTQLAAVGELLADHGLLSR</sequence>
<evidence type="ECO:0000313" key="2">
    <source>
        <dbReference type="EMBL" id="PFG17039.1"/>
    </source>
</evidence>
<evidence type="ECO:0000256" key="1">
    <source>
        <dbReference type="SAM" id="Phobius"/>
    </source>
</evidence>
<feature type="transmembrane region" description="Helical" evidence="1">
    <location>
        <begin position="12"/>
        <end position="30"/>
    </location>
</feature>
<reference evidence="2 3" key="1">
    <citation type="submission" date="2017-10" db="EMBL/GenBank/DDBJ databases">
        <title>Sequencing the genomes of 1000 actinobacteria strains.</title>
        <authorList>
            <person name="Klenk H.-P."/>
        </authorList>
    </citation>
    <scope>NUCLEOTIDE SEQUENCE [LARGE SCALE GENOMIC DNA]</scope>
    <source>
        <strain evidence="2 3">DSM 15597</strain>
    </source>
</reference>
<organism evidence="2 3">
    <name type="scientific">Propionicimonas paludicola</name>
    <dbReference type="NCBI Taxonomy" id="185243"/>
    <lineage>
        <taxon>Bacteria</taxon>
        <taxon>Bacillati</taxon>
        <taxon>Actinomycetota</taxon>
        <taxon>Actinomycetes</taxon>
        <taxon>Propionibacteriales</taxon>
        <taxon>Nocardioidaceae</taxon>
        <taxon>Propionicimonas</taxon>
    </lineage>
</organism>
<keyword evidence="1" id="KW-0812">Transmembrane</keyword>
<dbReference type="EMBL" id="PDJC01000001">
    <property type="protein sequence ID" value="PFG17039.1"/>
    <property type="molecule type" value="Genomic_DNA"/>
</dbReference>
<gene>
    <name evidence="2" type="ORF">ATK74_1596</name>
</gene>
<keyword evidence="3" id="KW-1185">Reference proteome</keyword>
<keyword evidence="1" id="KW-1133">Transmembrane helix</keyword>
<dbReference type="AlphaFoldDB" id="A0A2A9CU07"/>
<name>A0A2A9CU07_9ACTN</name>
<dbReference type="RefSeq" id="WP_098460509.1">
    <property type="nucleotide sequence ID" value="NZ_PDJC01000001.1"/>
</dbReference>
<accession>A0A2A9CU07</accession>
<proteinExistence type="predicted"/>